<evidence type="ECO:0000256" key="1">
    <source>
        <dbReference type="ARBA" id="ARBA00022574"/>
    </source>
</evidence>
<feature type="compositionally biased region" description="Low complexity" evidence="4">
    <location>
        <begin position="362"/>
        <end position="389"/>
    </location>
</feature>
<keyword evidence="6" id="KW-1185">Reference proteome</keyword>
<dbReference type="SMART" id="SM00320">
    <property type="entry name" value="WD40"/>
    <property type="match status" value="3"/>
</dbReference>
<dbReference type="EMBL" id="CAXAMM010042129">
    <property type="protein sequence ID" value="CAK9103181.1"/>
    <property type="molecule type" value="Genomic_DNA"/>
</dbReference>
<dbReference type="PANTHER" id="PTHR44019">
    <property type="entry name" value="WD REPEAT-CONTAINING PROTEIN 55"/>
    <property type="match status" value="1"/>
</dbReference>
<feature type="repeat" description="WD" evidence="3">
    <location>
        <begin position="260"/>
        <end position="275"/>
    </location>
</feature>
<dbReference type="InterPro" id="IPR050505">
    <property type="entry name" value="WDR55/POC1"/>
</dbReference>
<proteinExistence type="predicted"/>
<keyword evidence="2" id="KW-0677">Repeat</keyword>
<organism evidence="5 6">
    <name type="scientific">Durusdinium trenchii</name>
    <dbReference type="NCBI Taxonomy" id="1381693"/>
    <lineage>
        <taxon>Eukaryota</taxon>
        <taxon>Sar</taxon>
        <taxon>Alveolata</taxon>
        <taxon>Dinophyceae</taxon>
        <taxon>Suessiales</taxon>
        <taxon>Symbiodiniaceae</taxon>
        <taxon>Durusdinium</taxon>
    </lineage>
</organism>
<reference evidence="5 6" key="1">
    <citation type="submission" date="2024-02" db="EMBL/GenBank/DDBJ databases">
        <authorList>
            <person name="Chen Y."/>
            <person name="Shah S."/>
            <person name="Dougan E. K."/>
            <person name="Thang M."/>
            <person name="Chan C."/>
        </authorList>
    </citation>
    <scope>NUCLEOTIDE SEQUENCE [LARGE SCALE GENOMIC DNA]</scope>
</reference>
<sequence length="561" mass="61873">MGSAASLREDEPVLLSVKDVEDARLQDHFQKQLKRNQELLHRATTQSDIIGYQAQAPFAQPIMQAKLDGLQCLGDANASFCGDQRRCVGHSEVYLEQLAVGGNITALTALDRAHLACASTEGQIWVYNWREDRIVSQLRSSSVVLADEDGNPEVCRVRRMQTLTEDARVLGSTDERGMVCLWDLFDMSMIAESRFHEKACTSIKPDYWRQSFATTGEDSAVILYDLAQEQVRERFLPPPRTCGNGVPNTCLGLGGDRFPNLLITGGADGKLRIWDQSISLKRMHTIQIGSVLPTQAFTIGWQVIISASFGDSSYSGMRPDRGGVYVYDLRMLAEGHSHKTGALVVKYPSGISHADELNAKEASSMRSSMKSSRSRGSARSAKSTSASRMATETGIGAMDLAIVEEGNSKIAVSLMDNVVKTFDLGTGEEIPVDETRKSIKSPPMWEFDAVEKVERDYASTSVLTAYDRYVFVGTTAPSLQIWRRPLASRHGHNDFVPPPLPPLELRQRCLPLALNAHDVPPEACLADPILRPGMSLQSARQALEADRNRWALRAPHEVLKA</sequence>
<dbReference type="SUPFAM" id="SSF50978">
    <property type="entry name" value="WD40 repeat-like"/>
    <property type="match status" value="1"/>
</dbReference>
<dbReference type="PROSITE" id="PS50082">
    <property type="entry name" value="WD_REPEATS_2"/>
    <property type="match status" value="1"/>
</dbReference>
<dbReference type="PANTHER" id="PTHR44019:SF8">
    <property type="entry name" value="POC1 CENTRIOLAR PROTEIN HOMOLOG"/>
    <property type="match status" value="1"/>
</dbReference>
<evidence type="ECO:0000256" key="4">
    <source>
        <dbReference type="SAM" id="MobiDB-lite"/>
    </source>
</evidence>
<evidence type="ECO:0000313" key="6">
    <source>
        <dbReference type="Proteomes" id="UP001642464"/>
    </source>
</evidence>
<dbReference type="InterPro" id="IPR001680">
    <property type="entry name" value="WD40_rpt"/>
</dbReference>
<evidence type="ECO:0000256" key="2">
    <source>
        <dbReference type="ARBA" id="ARBA00022737"/>
    </source>
</evidence>
<comment type="caution">
    <text evidence="5">The sequence shown here is derived from an EMBL/GenBank/DDBJ whole genome shotgun (WGS) entry which is preliminary data.</text>
</comment>
<protein>
    <submittedName>
        <fullName evidence="5">WD_REPEATS_REGION domain-containing protein</fullName>
    </submittedName>
</protein>
<evidence type="ECO:0000313" key="5">
    <source>
        <dbReference type="EMBL" id="CAK9103181.1"/>
    </source>
</evidence>
<gene>
    <name evidence="5" type="ORF">SCF082_LOCUS48209</name>
</gene>
<name>A0ABP0RVB4_9DINO</name>
<keyword evidence="1 3" id="KW-0853">WD repeat</keyword>
<dbReference type="Proteomes" id="UP001642464">
    <property type="component" value="Unassembled WGS sequence"/>
</dbReference>
<evidence type="ECO:0000256" key="3">
    <source>
        <dbReference type="PROSITE-ProRule" id="PRU00221"/>
    </source>
</evidence>
<feature type="region of interest" description="Disordered" evidence="4">
    <location>
        <begin position="360"/>
        <end position="389"/>
    </location>
</feature>
<accession>A0ABP0RVB4</accession>
<dbReference type="Gene3D" id="2.130.10.10">
    <property type="entry name" value="YVTN repeat-like/Quinoprotein amine dehydrogenase"/>
    <property type="match status" value="1"/>
</dbReference>
<dbReference type="InterPro" id="IPR036322">
    <property type="entry name" value="WD40_repeat_dom_sf"/>
</dbReference>
<dbReference type="InterPro" id="IPR015943">
    <property type="entry name" value="WD40/YVTN_repeat-like_dom_sf"/>
</dbReference>